<protein>
    <submittedName>
        <fullName evidence="1">Uncharacterized protein</fullName>
    </submittedName>
</protein>
<proteinExistence type="predicted"/>
<name>A0A5N6Y5C2_9EURO</name>
<reference evidence="1" key="1">
    <citation type="submission" date="2019-04" db="EMBL/GenBank/DDBJ databases">
        <title>Friends and foes A comparative genomics study of 23 Aspergillus species from section Flavi.</title>
        <authorList>
            <consortium name="DOE Joint Genome Institute"/>
            <person name="Kjaerbolling I."/>
            <person name="Vesth T."/>
            <person name="Frisvad J.C."/>
            <person name="Nybo J.L."/>
            <person name="Theobald S."/>
            <person name="Kildgaard S."/>
            <person name="Isbrandt T."/>
            <person name="Kuo A."/>
            <person name="Sato A."/>
            <person name="Lyhne E.K."/>
            <person name="Kogle M.E."/>
            <person name="Wiebenga A."/>
            <person name="Kun R.S."/>
            <person name="Lubbers R.J."/>
            <person name="Makela M.R."/>
            <person name="Barry K."/>
            <person name="Chovatia M."/>
            <person name="Clum A."/>
            <person name="Daum C."/>
            <person name="Haridas S."/>
            <person name="He G."/>
            <person name="LaButti K."/>
            <person name="Lipzen A."/>
            <person name="Mondo S."/>
            <person name="Riley R."/>
            <person name="Salamov A."/>
            <person name="Simmons B.A."/>
            <person name="Magnuson J.K."/>
            <person name="Henrissat B."/>
            <person name="Mortensen U.H."/>
            <person name="Larsen T.O."/>
            <person name="Devries R.P."/>
            <person name="Grigoriev I.V."/>
            <person name="Machida M."/>
            <person name="Baker S.E."/>
            <person name="Andersen M.R."/>
        </authorList>
    </citation>
    <scope>NUCLEOTIDE SEQUENCE</scope>
    <source>
        <strain evidence="1">CBS 117612</strain>
    </source>
</reference>
<dbReference type="AlphaFoldDB" id="A0A5N6Y5C2"/>
<sequence length="85" mass="9671">MDTIQDRVQQLEFRALAHVSSLEPEARSQKAKSSIEQDTDLHWEVASSEFQRRTGHARMRDVSVDNLTACCPWTSVPFRSVTTGH</sequence>
<accession>A0A5N6Y5C2</accession>
<evidence type="ECO:0000313" key="1">
    <source>
        <dbReference type="EMBL" id="KAE8340652.1"/>
    </source>
</evidence>
<dbReference type="EMBL" id="ML737146">
    <property type="protein sequence ID" value="KAE8340652.1"/>
    <property type="molecule type" value="Genomic_DNA"/>
</dbReference>
<organism evidence="1">
    <name type="scientific">Aspergillus arachidicola</name>
    <dbReference type="NCBI Taxonomy" id="656916"/>
    <lineage>
        <taxon>Eukaryota</taxon>
        <taxon>Fungi</taxon>
        <taxon>Dikarya</taxon>
        <taxon>Ascomycota</taxon>
        <taxon>Pezizomycotina</taxon>
        <taxon>Eurotiomycetes</taxon>
        <taxon>Eurotiomycetidae</taxon>
        <taxon>Eurotiales</taxon>
        <taxon>Aspergillaceae</taxon>
        <taxon>Aspergillus</taxon>
        <taxon>Aspergillus subgen. Circumdati</taxon>
    </lineage>
</organism>
<gene>
    <name evidence="1" type="ORF">BDV24DRAFT_133575</name>
</gene>
<dbReference type="Proteomes" id="UP000325558">
    <property type="component" value="Unassembled WGS sequence"/>
</dbReference>